<feature type="region of interest" description="Disordered" evidence="1">
    <location>
        <begin position="408"/>
        <end position="475"/>
    </location>
</feature>
<feature type="region of interest" description="Disordered" evidence="1">
    <location>
        <begin position="262"/>
        <end position="283"/>
    </location>
</feature>
<dbReference type="eggNOG" id="ENOG502QXNV">
    <property type="taxonomic scope" value="Eukaryota"/>
</dbReference>
<sequence length="594" mass="66988">MNIATLLLLSFSVVSCVGIEDVSDDPLTIFDPMETEGVFSQYDEPNDADPLPDLSPIDEDIDTDIEEVDEEDTSPDEFFDSEIKDANRLSCPFSGKNCRFKKAKCRCSSNDGDFKFTMKKFGTVDDGKTEGSQSGSEKQDKDEGQSMSQQQAKSDEQPMSQQQEPEPSAKEIVQEVPEMIEGFQMLEQLNDPTQVVLGESPEGADSQVSSDDSGLQMVPSATNKDEFEDKTIRVRTEDKKDKNKKVHEYEYLRVKKVDKKNGVKETHLESPESENPSVSYHKGAIPKMDHSVKSRLSPVFPPKADEEAQGPIEAIEYAAPLPIEYGSADDAPAVLTPAEKVKRKLAEIEQRRLASQSQSQSAAIPAYYNKEMALKTYEPVVVKGLKGPVGPTTPKFVSLSYPGGVTDLTASQFSGGAQTRSLKKKKNAKKSKKNGKKSKKNAKKSKKTKEDKLAEKEKKKELKKKKKLMKEYKEKTDNTIMEKMKERDRILAEKLEKEKEELEKKQEAGTFIAKRVKQLQAEKDKQEKKIRLAEKQIQTKRDRERKLEKAEKLKQIKKEKKLLREQEKQLDQMKGDSIDDEVDPSTGSRLLEKV</sequence>
<dbReference type="AlphaFoldDB" id="Q4N0A4"/>
<keyword evidence="2" id="KW-0732">Signal</keyword>
<feature type="compositionally biased region" description="Low complexity" evidence="1">
    <location>
        <begin position="157"/>
        <end position="166"/>
    </location>
</feature>
<feature type="region of interest" description="Disordered" evidence="1">
    <location>
        <begin position="122"/>
        <end position="229"/>
    </location>
</feature>
<feature type="region of interest" description="Disordered" evidence="1">
    <location>
        <begin position="564"/>
        <end position="594"/>
    </location>
</feature>
<feature type="compositionally biased region" description="Basic and acidic residues" evidence="1">
    <location>
        <begin position="448"/>
        <end position="460"/>
    </location>
</feature>
<evidence type="ECO:0000256" key="2">
    <source>
        <dbReference type="SAM" id="SignalP"/>
    </source>
</evidence>
<feature type="compositionally biased region" description="Polar residues" evidence="1">
    <location>
        <begin position="408"/>
        <end position="420"/>
    </location>
</feature>
<feature type="signal peptide" evidence="2">
    <location>
        <begin position="1"/>
        <end position="18"/>
    </location>
</feature>
<gene>
    <name evidence="3" type="ordered locus">TP03_0247</name>
</gene>
<keyword evidence="4" id="KW-1185">Reference proteome</keyword>
<dbReference type="GeneID" id="3500191"/>
<proteinExistence type="predicted"/>
<dbReference type="OMA" id="AIEYPQH"/>
<feature type="chain" id="PRO_5004240697" evidence="2">
    <location>
        <begin position="19"/>
        <end position="594"/>
    </location>
</feature>
<comment type="caution">
    <text evidence="3">The sequence shown here is derived from an EMBL/GenBank/DDBJ whole genome shotgun (WGS) entry which is preliminary data.</text>
</comment>
<name>Q4N0A4_THEPA</name>
<feature type="compositionally biased region" description="Basic and acidic residues" evidence="1">
    <location>
        <begin position="564"/>
        <end position="577"/>
    </location>
</feature>
<dbReference type="Proteomes" id="UP000001949">
    <property type="component" value="Unassembled WGS sequence"/>
</dbReference>
<dbReference type="KEGG" id="tpv:TP03_0247"/>
<accession>Q4N0A4</accession>
<feature type="compositionally biased region" description="Basic residues" evidence="1">
    <location>
        <begin position="421"/>
        <end position="447"/>
    </location>
</feature>
<dbReference type="VEuPathDB" id="PiroplasmaDB:TpMuguga_03g00247"/>
<dbReference type="InParanoid" id="Q4N0A4"/>
<organism evidence="3 4">
    <name type="scientific">Theileria parva</name>
    <name type="common">East coast fever infection agent</name>
    <dbReference type="NCBI Taxonomy" id="5875"/>
    <lineage>
        <taxon>Eukaryota</taxon>
        <taxon>Sar</taxon>
        <taxon>Alveolata</taxon>
        <taxon>Apicomplexa</taxon>
        <taxon>Aconoidasida</taxon>
        <taxon>Piroplasmida</taxon>
        <taxon>Theileriidae</taxon>
        <taxon>Theileria</taxon>
    </lineage>
</organism>
<evidence type="ECO:0000313" key="4">
    <source>
        <dbReference type="Proteomes" id="UP000001949"/>
    </source>
</evidence>
<evidence type="ECO:0000313" key="3">
    <source>
        <dbReference type="EMBL" id="EAN30982.1"/>
    </source>
</evidence>
<dbReference type="EMBL" id="AAGK01000005">
    <property type="protein sequence ID" value="EAN30982.1"/>
    <property type="molecule type" value="Genomic_DNA"/>
</dbReference>
<evidence type="ECO:0000256" key="1">
    <source>
        <dbReference type="SAM" id="MobiDB-lite"/>
    </source>
</evidence>
<reference evidence="3 4" key="1">
    <citation type="journal article" date="2005" name="Science">
        <title>Genome sequence of Theileria parva, a bovine pathogen that transforms lymphocytes.</title>
        <authorList>
            <person name="Gardner M.J."/>
            <person name="Bishop R."/>
            <person name="Shah T."/>
            <person name="de Villiers E.P."/>
            <person name="Carlton J.M."/>
            <person name="Hall N."/>
            <person name="Ren Q."/>
            <person name="Paulsen I.T."/>
            <person name="Pain A."/>
            <person name="Berriman M."/>
            <person name="Wilson R.J.M."/>
            <person name="Sato S."/>
            <person name="Ralph S.A."/>
            <person name="Mann D.J."/>
            <person name="Xiong Z."/>
            <person name="Shallom S.J."/>
            <person name="Weidman J."/>
            <person name="Jiang L."/>
            <person name="Lynn J."/>
            <person name="Weaver B."/>
            <person name="Shoaibi A."/>
            <person name="Domingo A.R."/>
            <person name="Wasawo D."/>
            <person name="Crabtree J."/>
            <person name="Wortman J.R."/>
            <person name="Haas B."/>
            <person name="Angiuoli S.V."/>
            <person name="Creasy T.H."/>
            <person name="Lu C."/>
            <person name="Suh B."/>
            <person name="Silva J.C."/>
            <person name="Utterback T.R."/>
            <person name="Feldblyum T.V."/>
            <person name="Pertea M."/>
            <person name="Allen J."/>
            <person name="Nierman W.C."/>
            <person name="Taracha E.L.N."/>
            <person name="Salzberg S.L."/>
            <person name="White O.R."/>
            <person name="Fitzhugh H.A."/>
            <person name="Morzaria S."/>
            <person name="Venter J.C."/>
            <person name="Fraser C.M."/>
            <person name="Nene V."/>
        </authorList>
    </citation>
    <scope>NUCLEOTIDE SEQUENCE [LARGE SCALE GENOMIC DNA]</scope>
    <source>
        <strain evidence="3 4">Muguga</strain>
    </source>
</reference>
<protein>
    <submittedName>
        <fullName evidence="3">Uncharacterized protein</fullName>
    </submittedName>
</protein>
<feature type="region of interest" description="Disordered" evidence="1">
    <location>
        <begin position="39"/>
        <end position="61"/>
    </location>
</feature>
<dbReference type="RefSeq" id="XP_763265.1">
    <property type="nucleotide sequence ID" value="XM_758172.1"/>
</dbReference>